<dbReference type="InterPro" id="IPR000627">
    <property type="entry name" value="Intradiol_dOase_C"/>
</dbReference>
<dbReference type="InterPro" id="IPR007535">
    <property type="entry name" value="Catechol_dOase_N"/>
</dbReference>
<proteinExistence type="inferred from homology"/>
<dbReference type="InterPro" id="IPR015889">
    <property type="entry name" value="Intradiol_dOase_core"/>
</dbReference>
<organism evidence="9 10">
    <name type="scientific">Sinorhizobium terangae</name>
    <dbReference type="NCBI Taxonomy" id="110322"/>
    <lineage>
        <taxon>Bacteria</taxon>
        <taxon>Pseudomonadati</taxon>
        <taxon>Pseudomonadota</taxon>
        <taxon>Alphaproteobacteria</taxon>
        <taxon>Hyphomicrobiales</taxon>
        <taxon>Rhizobiaceae</taxon>
        <taxon>Sinorhizobium/Ensifer group</taxon>
        <taxon>Sinorhizobium</taxon>
    </lineage>
</organism>
<sequence>MSSRPLALNFSEANSSEIFAQRLPLSNDKPLPQVLAAVVTHLHQLIKELRPTPADWRNVIAFLTDVGHVSDERRQEWVLLSDLIGASALVEEINSRRPRGATPNTVRGPFFRADAPELPSGSNISLDGIGERLEVFGFVRDLDGHPIAGAEVITWQANAEGFYENQQPDLQPEFNLRGIFRTDEEGAFRYRTVKPSGYRVPDDGPVGKLLRQAGYPLCRPAHLHFIVKAPGFETITTHVYDAGDPHLGEDAIFGVKEALVREFKPLEGKGAPAWRLDFTFVMARARQGADT</sequence>
<keyword evidence="10" id="KW-1185">Reference proteome</keyword>
<dbReference type="GO" id="GO:0018576">
    <property type="term" value="F:catechol 1,2-dioxygenase activity"/>
    <property type="evidence" value="ECO:0007669"/>
    <property type="project" value="InterPro"/>
</dbReference>
<evidence type="ECO:0000256" key="3">
    <source>
        <dbReference type="ARBA" id="ARBA00022723"/>
    </source>
</evidence>
<dbReference type="GO" id="GO:0009712">
    <property type="term" value="P:catechol-containing compound metabolic process"/>
    <property type="evidence" value="ECO:0007669"/>
    <property type="project" value="InterPro"/>
</dbReference>
<dbReference type="InterPro" id="IPR050770">
    <property type="entry name" value="Intradiol_RC_Dioxygenase"/>
</dbReference>
<keyword evidence="5" id="KW-0560">Oxidoreductase</keyword>
<dbReference type="Pfam" id="PF04444">
    <property type="entry name" value="Dioxygenase_N"/>
    <property type="match status" value="1"/>
</dbReference>
<dbReference type="PANTHER" id="PTHR33711:SF7">
    <property type="entry name" value="INTRADIOL RING-CLEAVAGE DIOXYGENASES DOMAIN-CONTAINING PROTEIN-RELATED"/>
    <property type="match status" value="1"/>
</dbReference>
<dbReference type="GO" id="GO:0008199">
    <property type="term" value="F:ferric iron binding"/>
    <property type="evidence" value="ECO:0007669"/>
    <property type="project" value="InterPro"/>
</dbReference>
<dbReference type="EMBL" id="WITC01000026">
    <property type="protein sequence ID" value="MQX14211.1"/>
    <property type="molecule type" value="Genomic_DNA"/>
</dbReference>
<dbReference type="Gene3D" id="2.60.130.10">
    <property type="entry name" value="Aromatic compound dioxygenase"/>
    <property type="match status" value="1"/>
</dbReference>
<evidence type="ECO:0000256" key="1">
    <source>
        <dbReference type="ARBA" id="ARBA00001965"/>
    </source>
</evidence>
<evidence type="ECO:0000313" key="10">
    <source>
        <dbReference type="Proteomes" id="UP000439983"/>
    </source>
</evidence>
<evidence type="ECO:0000313" key="9">
    <source>
        <dbReference type="EMBL" id="MQX14211.1"/>
    </source>
</evidence>
<dbReference type="AlphaFoldDB" id="A0A6N7L8S8"/>
<reference evidence="9 10" key="1">
    <citation type="journal article" date="2013" name="Genome Biol.">
        <title>Comparative genomics of the core and accessory genomes of 48 Sinorhizobium strains comprising five genospecies.</title>
        <authorList>
            <person name="Sugawara M."/>
            <person name="Epstein B."/>
            <person name="Badgley B.D."/>
            <person name="Unno T."/>
            <person name="Xu L."/>
            <person name="Reese J."/>
            <person name="Gyaneshwar P."/>
            <person name="Denny R."/>
            <person name="Mudge J."/>
            <person name="Bharti A.K."/>
            <person name="Farmer A.D."/>
            <person name="May G.D."/>
            <person name="Woodward J.E."/>
            <person name="Medigue C."/>
            <person name="Vallenet D."/>
            <person name="Lajus A."/>
            <person name="Rouy Z."/>
            <person name="Martinez-Vaz B."/>
            <person name="Tiffin P."/>
            <person name="Young N.D."/>
            <person name="Sadowsky M.J."/>
        </authorList>
    </citation>
    <scope>NUCLEOTIDE SEQUENCE [LARGE SCALE GENOMIC DNA]</scope>
    <source>
        <strain evidence="9 10">USDA4894</strain>
    </source>
</reference>
<dbReference type="PANTHER" id="PTHR33711">
    <property type="entry name" value="DIOXYGENASE, PUTATIVE (AFU_ORTHOLOGUE AFUA_2G02910)-RELATED"/>
    <property type="match status" value="1"/>
</dbReference>
<comment type="cofactor">
    <cofactor evidence="1">
        <name>Fe(3+)</name>
        <dbReference type="ChEBI" id="CHEBI:29034"/>
    </cofactor>
</comment>
<dbReference type="RefSeq" id="WP_153437291.1">
    <property type="nucleotide sequence ID" value="NZ_CP121660.1"/>
</dbReference>
<evidence type="ECO:0000256" key="6">
    <source>
        <dbReference type="ARBA" id="ARBA00023004"/>
    </source>
</evidence>
<comment type="similarity">
    <text evidence="2">Belongs to the intradiol ring-cleavage dioxygenase family.</text>
</comment>
<gene>
    <name evidence="9" type="ORF">GHK62_05390</name>
</gene>
<dbReference type="OrthoDB" id="9800887at2"/>
<comment type="caution">
    <text evidence="9">The sequence shown here is derived from an EMBL/GenBank/DDBJ whole genome shotgun (WGS) entry which is preliminary data.</text>
</comment>
<feature type="domain" description="Catechol dioxygenase N-terminal" evidence="8">
    <location>
        <begin position="32"/>
        <end position="102"/>
    </location>
</feature>
<keyword evidence="3" id="KW-0479">Metal-binding</keyword>
<keyword evidence="4 9" id="KW-0223">Dioxygenase</keyword>
<evidence type="ECO:0000259" key="8">
    <source>
        <dbReference type="Pfam" id="PF04444"/>
    </source>
</evidence>
<accession>A0A6N7L8S8</accession>
<dbReference type="Proteomes" id="UP000439983">
    <property type="component" value="Unassembled WGS sequence"/>
</dbReference>
<evidence type="ECO:0000256" key="2">
    <source>
        <dbReference type="ARBA" id="ARBA00007825"/>
    </source>
</evidence>
<feature type="domain" description="Intradiol ring-cleavage dioxygenases" evidence="7">
    <location>
        <begin position="127"/>
        <end position="282"/>
    </location>
</feature>
<dbReference type="SUPFAM" id="SSF49482">
    <property type="entry name" value="Aromatic compound dioxygenase"/>
    <property type="match status" value="1"/>
</dbReference>
<protein>
    <submittedName>
        <fullName evidence="9">6-chlorohydroxyquinol-1,2-dioxygenase</fullName>
    </submittedName>
</protein>
<keyword evidence="6" id="KW-0408">Iron</keyword>
<evidence type="ECO:0000256" key="4">
    <source>
        <dbReference type="ARBA" id="ARBA00022964"/>
    </source>
</evidence>
<name>A0A6N7L8S8_SINTE</name>
<evidence type="ECO:0000259" key="7">
    <source>
        <dbReference type="Pfam" id="PF00775"/>
    </source>
</evidence>
<evidence type="ECO:0000256" key="5">
    <source>
        <dbReference type="ARBA" id="ARBA00023002"/>
    </source>
</evidence>
<dbReference type="Pfam" id="PF00775">
    <property type="entry name" value="Dioxygenase_C"/>
    <property type="match status" value="1"/>
</dbReference>